<dbReference type="RefSeq" id="WP_205122082.1">
    <property type="nucleotide sequence ID" value="NZ_JAFBCM010000001.1"/>
</dbReference>
<proteinExistence type="predicted"/>
<evidence type="ECO:0000313" key="2">
    <source>
        <dbReference type="Proteomes" id="UP001595699"/>
    </source>
</evidence>
<reference evidence="2" key="1">
    <citation type="journal article" date="2019" name="Int. J. Syst. Evol. Microbiol.">
        <title>The Global Catalogue of Microorganisms (GCM) 10K type strain sequencing project: providing services to taxonomists for standard genome sequencing and annotation.</title>
        <authorList>
            <consortium name="The Broad Institute Genomics Platform"/>
            <consortium name="The Broad Institute Genome Sequencing Center for Infectious Disease"/>
            <person name="Wu L."/>
            <person name="Ma J."/>
        </authorList>
    </citation>
    <scope>NUCLEOTIDE SEQUENCE [LARGE SCALE GENOMIC DNA]</scope>
    <source>
        <strain evidence="2">CGMCC 4.7241</strain>
    </source>
</reference>
<dbReference type="EMBL" id="JBHRZH010000001">
    <property type="protein sequence ID" value="MFC3759538.1"/>
    <property type="molecule type" value="Genomic_DNA"/>
</dbReference>
<sequence>MTTPRTAPRLADNVLVTPGSGLVLAEWTADGATGDEDRSPEAIRVLWESYGAQLL</sequence>
<accession>A0ABV7Y2T9</accession>
<comment type="caution">
    <text evidence="1">The sequence shown here is derived from an EMBL/GenBank/DDBJ whole genome shotgun (WGS) entry which is preliminary data.</text>
</comment>
<name>A0ABV7Y2T9_9ACTN</name>
<gene>
    <name evidence="1" type="ORF">ACFOUW_01685</name>
</gene>
<protein>
    <submittedName>
        <fullName evidence="1">Uncharacterized protein</fullName>
    </submittedName>
</protein>
<dbReference type="Proteomes" id="UP001595699">
    <property type="component" value="Unassembled WGS sequence"/>
</dbReference>
<organism evidence="1 2">
    <name type="scientific">Tenggerimyces flavus</name>
    <dbReference type="NCBI Taxonomy" id="1708749"/>
    <lineage>
        <taxon>Bacteria</taxon>
        <taxon>Bacillati</taxon>
        <taxon>Actinomycetota</taxon>
        <taxon>Actinomycetes</taxon>
        <taxon>Propionibacteriales</taxon>
        <taxon>Nocardioidaceae</taxon>
        <taxon>Tenggerimyces</taxon>
    </lineage>
</organism>
<evidence type="ECO:0000313" key="1">
    <source>
        <dbReference type="EMBL" id="MFC3759538.1"/>
    </source>
</evidence>
<keyword evidence="2" id="KW-1185">Reference proteome</keyword>